<dbReference type="SUPFAM" id="SSF109854">
    <property type="entry name" value="DinB/YfiT-like putative metalloenzymes"/>
    <property type="match status" value="1"/>
</dbReference>
<dbReference type="EMBL" id="JPLY01000003">
    <property type="protein sequence ID" value="KFC22243.1"/>
    <property type="molecule type" value="Genomic_DNA"/>
</dbReference>
<evidence type="ECO:0000313" key="2">
    <source>
        <dbReference type="EMBL" id="KFC22243.1"/>
    </source>
</evidence>
<dbReference type="InterPro" id="IPR024775">
    <property type="entry name" value="DinB-like"/>
</dbReference>
<dbReference type="AlphaFoldDB" id="A0A085BIE8"/>
<proteinExistence type="predicted"/>
<reference evidence="2 3" key="1">
    <citation type="submission" date="2014-07" db="EMBL/GenBank/DDBJ databases">
        <title>Epilithonimonas lactis LMG 22401 Genome.</title>
        <authorList>
            <person name="Pipes S.E."/>
            <person name="Stropko S.J."/>
        </authorList>
    </citation>
    <scope>NUCLEOTIDE SEQUENCE [LARGE SCALE GENOMIC DNA]</scope>
    <source>
        <strain evidence="2 3">LMG 24401</strain>
    </source>
</reference>
<organism evidence="2 3">
    <name type="scientific">Epilithonimonas lactis</name>
    <dbReference type="NCBI Taxonomy" id="421072"/>
    <lineage>
        <taxon>Bacteria</taxon>
        <taxon>Pseudomonadati</taxon>
        <taxon>Bacteroidota</taxon>
        <taxon>Flavobacteriia</taxon>
        <taxon>Flavobacteriales</taxon>
        <taxon>Weeksellaceae</taxon>
        <taxon>Chryseobacterium group</taxon>
        <taxon>Epilithonimonas</taxon>
    </lineage>
</organism>
<sequence length="167" mass="19408">MTDFEKYIQRYLDLVPSENWIEELKNSGNQTLDIYETFSEEQANFAYAEGKWSLKTLLQHLIDTEKVFAYRGLRFSRNDQSLVSGFDEETWADNSYADSRTLKSLIKEFKLTRKLSIKFFKTLPAEALQLIGIANGNEIKVETIGKLTVGHNLHHLNVIKERYLPNL</sequence>
<dbReference type="eggNOG" id="COG2318">
    <property type="taxonomic scope" value="Bacteria"/>
</dbReference>
<evidence type="ECO:0000259" key="1">
    <source>
        <dbReference type="Pfam" id="PF12867"/>
    </source>
</evidence>
<dbReference type="InterPro" id="IPR034660">
    <property type="entry name" value="DinB/YfiT-like"/>
</dbReference>
<keyword evidence="3" id="KW-1185">Reference proteome</keyword>
<protein>
    <recommendedName>
        <fullName evidence="1">DinB-like domain-containing protein</fullName>
    </recommendedName>
</protein>
<dbReference type="Proteomes" id="UP000028623">
    <property type="component" value="Unassembled WGS sequence"/>
</dbReference>
<evidence type="ECO:0000313" key="3">
    <source>
        <dbReference type="Proteomes" id="UP000028623"/>
    </source>
</evidence>
<dbReference type="Pfam" id="PF12867">
    <property type="entry name" value="DinB_2"/>
    <property type="match status" value="1"/>
</dbReference>
<gene>
    <name evidence="2" type="ORF">IO89_09880</name>
</gene>
<dbReference type="Gene3D" id="1.20.120.450">
    <property type="entry name" value="dinb family like domain"/>
    <property type="match status" value="1"/>
</dbReference>
<name>A0A085BIE8_9FLAO</name>
<feature type="domain" description="DinB-like" evidence="1">
    <location>
        <begin position="25"/>
        <end position="159"/>
    </location>
</feature>
<accession>A0A085BIE8</accession>
<dbReference type="OrthoDB" id="9793216at2"/>
<comment type="caution">
    <text evidence="2">The sequence shown here is derived from an EMBL/GenBank/DDBJ whole genome shotgun (WGS) entry which is preliminary data.</text>
</comment>
<dbReference type="RefSeq" id="WP_034975769.1">
    <property type="nucleotide sequence ID" value="NZ_FOFI01000003.1"/>
</dbReference>
<dbReference type="STRING" id="421072.SAMN04488097_2594"/>